<reference evidence="1 2" key="1">
    <citation type="journal article" date="2011" name="Stand. Genomic Sci.">
        <title>Complete genome sequence of Bacteroides salanitronis type strain (BL78).</title>
        <authorList>
            <person name="Gronow S."/>
            <person name="Held B."/>
            <person name="Lucas S."/>
            <person name="Lapidus A."/>
            <person name="Del Rio T.G."/>
            <person name="Nolan M."/>
            <person name="Tice H."/>
            <person name="Deshpande S."/>
            <person name="Cheng J.F."/>
            <person name="Pitluck S."/>
            <person name="Liolios K."/>
            <person name="Pagani I."/>
            <person name="Ivanova N."/>
            <person name="Mavromatis K."/>
            <person name="Pati A."/>
            <person name="Tapia R."/>
            <person name="Han C."/>
            <person name="Goodwin L."/>
            <person name="Chen A."/>
            <person name="Palaniappan K."/>
            <person name="Land M."/>
            <person name="Hauser L."/>
            <person name="Chang Y.J."/>
            <person name="Jeffries C.D."/>
            <person name="Brambilla E.M."/>
            <person name="Rohde M."/>
            <person name="Goker M."/>
            <person name="Detter J.C."/>
            <person name="Woyke T."/>
            <person name="Bristow J."/>
            <person name="Markowitz V."/>
            <person name="Hugenholtz P."/>
            <person name="Kyrpides N.C."/>
            <person name="Klenk H.P."/>
            <person name="Eisen J.A."/>
        </authorList>
    </citation>
    <scope>NUCLEOTIDE SEQUENCE [LARGE SCALE GENOMIC DNA]</scope>
    <source>
        <strain evidence="1 2">DSM 18170</strain>
    </source>
</reference>
<dbReference type="AlphaFoldDB" id="F0R222"/>
<dbReference type="eggNOG" id="ENOG503420H">
    <property type="taxonomic scope" value="Bacteria"/>
</dbReference>
<dbReference type="RefSeq" id="WP_013618861.1">
    <property type="nucleotide sequence ID" value="NC_015164.1"/>
</dbReference>
<dbReference type="OrthoDB" id="1070184at2"/>
<dbReference type="KEGG" id="bsa:Bacsa_2958"/>
<dbReference type="Pfam" id="PF19555">
    <property type="entry name" value="DUF6078"/>
    <property type="match status" value="1"/>
</dbReference>
<dbReference type="EMBL" id="CP002530">
    <property type="protein sequence ID" value="ADY37488.1"/>
    <property type="molecule type" value="Genomic_DNA"/>
</dbReference>
<dbReference type="Proteomes" id="UP000007486">
    <property type="component" value="Chromosome"/>
</dbReference>
<name>F0R222_PHOSB</name>
<protein>
    <submittedName>
        <fullName evidence="1">Uncharacterized protein</fullName>
    </submittedName>
</protein>
<gene>
    <name evidence="1" type="ordered locus">Bacsa_2958</name>
</gene>
<keyword evidence="2" id="KW-1185">Reference proteome</keyword>
<evidence type="ECO:0000313" key="1">
    <source>
        <dbReference type="EMBL" id="ADY37488.1"/>
    </source>
</evidence>
<dbReference type="InterPro" id="IPR045724">
    <property type="entry name" value="DUF6078"/>
</dbReference>
<accession>F0R222</accession>
<evidence type="ECO:0000313" key="2">
    <source>
        <dbReference type="Proteomes" id="UP000007486"/>
    </source>
</evidence>
<organism evidence="1 2">
    <name type="scientific">Phocaeicola salanitronis (strain DSM 18170 / JCM 13657 / CCUG 60908 / BL78)</name>
    <name type="common">Bacteroides salanitronis</name>
    <dbReference type="NCBI Taxonomy" id="667015"/>
    <lineage>
        <taxon>Bacteria</taxon>
        <taxon>Pseudomonadati</taxon>
        <taxon>Bacteroidota</taxon>
        <taxon>Bacteroidia</taxon>
        <taxon>Bacteroidales</taxon>
        <taxon>Bacteroidaceae</taxon>
        <taxon>Phocaeicola</taxon>
    </lineage>
</organism>
<sequence>MINELDYNSVPKNFGLCLNAQCKRADKCLRYQASKFIPEDTLYVRVLNPNRKLTGKKCTEFIDDTPVKYAYGWSKMFDKLVHEDAVAIKNDLLYSFGKNMFYRLKRHERPFTPQAQDFVRKVFKRHGVTNEPEYDLYKHEYNWKKD</sequence>
<proteinExistence type="predicted"/>
<dbReference type="HOGENOM" id="CLU_115284_0_0_10"/>